<comment type="caution">
    <text evidence="1">The sequence shown here is derived from an EMBL/GenBank/DDBJ whole genome shotgun (WGS) entry which is preliminary data.</text>
</comment>
<proteinExistence type="predicted"/>
<sequence length="126" mass="13986">MTDMDSMTSALAGAFRSERLVYRAIEDNEADKSFLFTQLQLDPVASALSDPSIHRPSNRKESDQRVDALIKNPLLSVIICLPGDSLNDSLPIGYVSIKELPMYQRRATLGIQIAPTYQVSRNSSLE</sequence>
<dbReference type="Proteomes" id="UP001305414">
    <property type="component" value="Unassembled WGS sequence"/>
</dbReference>
<keyword evidence="2" id="KW-1185">Reference proteome</keyword>
<reference evidence="1 2" key="1">
    <citation type="submission" date="2023-10" db="EMBL/GenBank/DDBJ databases">
        <title>Draft genome sequence of Xylaria bambusicola isolate GMP-LS, the root and basal stem rot pathogen of sugarcane in Indonesia.</title>
        <authorList>
            <person name="Selvaraj P."/>
            <person name="Muralishankar V."/>
            <person name="Muruganantham S."/>
            <person name="Sp S."/>
            <person name="Haryani S."/>
            <person name="Lau K.J.X."/>
            <person name="Naqvi N.I."/>
        </authorList>
    </citation>
    <scope>NUCLEOTIDE SEQUENCE [LARGE SCALE GENOMIC DNA]</scope>
    <source>
        <strain evidence="1">GMP-LS</strain>
    </source>
</reference>
<evidence type="ECO:0000313" key="2">
    <source>
        <dbReference type="Proteomes" id="UP001305414"/>
    </source>
</evidence>
<dbReference type="EMBL" id="JAWHQM010000004">
    <property type="protein sequence ID" value="KAK5626955.1"/>
    <property type="molecule type" value="Genomic_DNA"/>
</dbReference>
<organism evidence="1 2">
    <name type="scientific">Xylaria bambusicola</name>
    <dbReference type="NCBI Taxonomy" id="326684"/>
    <lineage>
        <taxon>Eukaryota</taxon>
        <taxon>Fungi</taxon>
        <taxon>Dikarya</taxon>
        <taxon>Ascomycota</taxon>
        <taxon>Pezizomycotina</taxon>
        <taxon>Sordariomycetes</taxon>
        <taxon>Xylariomycetidae</taxon>
        <taxon>Xylariales</taxon>
        <taxon>Xylariaceae</taxon>
        <taxon>Xylaria</taxon>
    </lineage>
</organism>
<protein>
    <submittedName>
        <fullName evidence="1">Uncharacterized protein</fullName>
    </submittedName>
</protein>
<gene>
    <name evidence="1" type="ORF">RRF57_002670</name>
</gene>
<evidence type="ECO:0000313" key="1">
    <source>
        <dbReference type="EMBL" id="KAK5626955.1"/>
    </source>
</evidence>
<dbReference type="Gene3D" id="3.40.630.30">
    <property type="match status" value="1"/>
</dbReference>
<name>A0AAN7U6N5_9PEZI</name>
<accession>A0AAN7U6N5</accession>
<dbReference type="AlphaFoldDB" id="A0AAN7U6N5"/>